<gene>
    <name evidence="1" type="ORF">BWY04_00460</name>
</gene>
<dbReference type="EMBL" id="MWDB01000006">
    <property type="protein sequence ID" value="OQB42101.1"/>
    <property type="molecule type" value="Genomic_DNA"/>
</dbReference>
<proteinExistence type="predicted"/>
<organism evidence="1">
    <name type="scientific">candidate division CPR1 bacterium ADurb.Bin160</name>
    <dbReference type="NCBI Taxonomy" id="1852826"/>
    <lineage>
        <taxon>Bacteria</taxon>
        <taxon>candidate division CPR1</taxon>
    </lineage>
</organism>
<sequence length="103" mass="12146">MSLYVTDIILKKSIFDRIKMNIINNISLEENIAQPISFKEDIVPKKYTKEQQYYGNKEFDEILSPQKNKQLEKTDVSADEIINSAEEFFKVTDKKAKTNFKKY</sequence>
<evidence type="ECO:0000313" key="1">
    <source>
        <dbReference type="EMBL" id="OQB42101.1"/>
    </source>
</evidence>
<reference evidence="1" key="1">
    <citation type="submission" date="2017-02" db="EMBL/GenBank/DDBJ databases">
        <title>Delving into the versatile metabolic prowess of the omnipresent phylum Bacteroidetes.</title>
        <authorList>
            <person name="Nobu M.K."/>
            <person name="Mei R."/>
            <person name="Narihiro T."/>
            <person name="Kuroda K."/>
            <person name="Liu W.-T."/>
        </authorList>
    </citation>
    <scope>NUCLEOTIDE SEQUENCE</scope>
    <source>
        <strain evidence="1">ADurb.Bin160</strain>
    </source>
</reference>
<protein>
    <submittedName>
        <fullName evidence="1">Uncharacterized protein</fullName>
    </submittedName>
</protein>
<comment type="caution">
    <text evidence="1">The sequence shown here is derived from an EMBL/GenBank/DDBJ whole genome shotgun (WGS) entry which is preliminary data.</text>
</comment>
<accession>A0A1V5ZPQ0</accession>
<dbReference type="Proteomes" id="UP000485621">
    <property type="component" value="Unassembled WGS sequence"/>
</dbReference>
<dbReference type="AlphaFoldDB" id="A0A1V5ZPQ0"/>
<name>A0A1V5ZPQ0_9BACT</name>